<name>A0A918SDV9_9HYPH</name>
<reference evidence="3" key="2">
    <citation type="submission" date="2020-09" db="EMBL/GenBank/DDBJ databases">
        <authorList>
            <person name="Sun Q."/>
            <person name="Kim S."/>
        </authorList>
    </citation>
    <scope>NUCLEOTIDE SEQUENCE</scope>
    <source>
        <strain evidence="3">KCTC 32437</strain>
    </source>
</reference>
<keyword evidence="1" id="KW-0732">Signal</keyword>
<dbReference type="HAMAP" id="MF_01411">
    <property type="entry name" value="LPS_assembly_LptD"/>
    <property type="match status" value="1"/>
</dbReference>
<dbReference type="Pfam" id="PF04453">
    <property type="entry name" value="LptD"/>
    <property type="match status" value="1"/>
</dbReference>
<keyword evidence="1" id="KW-0472">Membrane</keyword>
<comment type="similarity">
    <text evidence="1">Belongs to the LptD family.</text>
</comment>
<dbReference type="InterPro" id="IPR050218">
    <property type="entry name" value="LptD"/>
</dbReference>
<dbReference type="PANTHER" id="PTHR30189">
    <property type="entry name" value="LPS-ASSEMBLY PROTEIN"/>
    <property type="match status" value="1"/>
</dbReference>
<sequence precursor="true">MMQPWGFSTASWLQRLALTAALAAAGVAPSAAQGLVPEQFFNAAVPSGSPTTVEADTLSFNLDSGVIEARGDVVLSVGGYSAQGAQVVYDRRSGAVRFAGPVSLRDPYGNIATGRDFRVTGGLREAFVESLTITTYDGARITADSIEYDSALRSYLTNATYAPCGDCIDEKGRKIGWSVRASRFVYNAEDNSVLVEQPTLELLGIPVAYLPYVWLPQATREALERIRVPSLDYSDETGVILSLPFAIVANRDTEVILSPTPVSGQGFLMGAEWIQRFDSGSFAIKASGIYQFDPEAFAGTVGDREWRGALQSAGAFTPAEDWTAGWSYTAFTDPAYLGDYRLDAAEASINQVFATHVSEGLYIDLRLQQFNELGDVTENDQDQQASALPNFRIEHVQPLGRDAGQIELSGRLLGVQRDTDDWVRVNGVDHVLGFEGEKYHAMLEGGWRRQFATPQGVLITPYLGARLDATIYEPGSALASAPSDEEHFGAAPVALLDMRWPWAGVDRSGGTHIVEPIVQLGYRGGESMPGIVNDDSQGLVLDETNVFSTNRFAGIDRQETGLRANIGGRYLADFADGSRLEITGGQSLQIAGENAFAADDPALPGGIPALDSDASYAVLGAKAYLGGGVDVGAKLQFAPDEIDIARAGLGARLEYNRYSADLDYFYEAANPAAGVLDPQHEIGAIVGVPISDYWTLSANGYWDLAANSWLQAGGGLQYDDGYLGFGAGAVVTGPTHRSPNDTRFTATFELKAPSGFRVGAGE</sequence>
<comment type="caution">
    <text evidence="1">Lacks conserved residue(s) required for the propagation of feature annotation.</text>
</comment>
<dbReference type="GO" id="GO:0015920">
    <property type="term" value="P:lipopolysaccharide transport"/>
    <property type="evidence" value="ECO:0007669"/>
    <property type="project" value="InterPro"/>
</dbReference>
<comment type="subcellular location">
    <subcellularLocation>
        <location evidence="1">Cell outer membrane</location>
    </subcellularLocation>
</comment>
<dbReference type="Gene3D" id="2.60.450.10">
    <property type="entry name" value="Lipopolysaccharide (LPS) transport protein A like domain"/>
    <property type="match status" value="1"/>
</dbReference>
<feature type="chain" id="PRO_5038188501" description="LPS-assembly protein LptD" evidence="1">
    <location>
        <begin position="24"/>
        <end position="762"/>
    </location>
</feature>
<dbReference type="InterPro" id="IPR007543">
    <property type="entry name" value="LptD_C"/>
</dbReference>
<feature type="domain" description="LptD C-terminal" evidence="2">
    <location>
        <begin position="307"/>
        <end position="694"/>
    </location>
</feature>
<reference evidence="3" key="1">
    <citation type="journal article" date="2014" name="Int. J. Syst. Evol. Microbiol.">
        <title>Complete genome sequence of Corynebacterium casei LMG S-19264T (=DSM 44701T), isolated from a smear-ripened cheese.</title>
        <authorList>
            <consortium name="US DOE Joint Genome Institute (JGI-PGF)"/>
            <person name="Walter F."/>
            <person name="Albersmeier A."/>
            <person name="Kalinowski J."/>
            <person name="Ruckert C."/>
        </authorList>
    </citation>
    <scope>NUCLEOTIDE SEQUENCE</scope>
    <source>
        <strain evidence="3">KCTC 32437</strain>
    </source>
</reference>
<comment type="function">
    <text evidence="1">Involved in the assembly of lipopolysaccharide (LPS) at the surface of the outer membrane.</text>
</comment>
<accession>A0A918SDV9</accession>
<protein>
    <recommendedName>
        <fullName evidence="1">LPS-assembly protein LptD</fullName>
    </recommendedName>
</protein>
<comment type="subunit">
    <text evidence="1">Component of the lipopolysaccharide transport and assembly complex.</text>
</comment>
<dbReference type="PANTHER" id="PTHR30189:SF1">
    <property type="entry name" value="LPS-ASSEMBLY PROTEIN LPTD"/>
    <property type="match status" value="1"/>
</dbReference>
<dbReference type="Proteomes" id="UP000646579">
    <property type="component" value="Unassembled WGS sequence"/>
</dbReference>
<feature type="signal peptide" evidence="1">
    <location>
        <begin position="1"/>
        <end position="23"/>
    </location>
</feature>
<dbReference type="AlphaFoldDB" id="A0A918SDV9"/>
<dbReference type="GO" id="GO:1990351">
    <property type="term" value="C:transporter complex"/>
    <property type="evidence" value="ECO:0007669"/>
    <property type="project" value="TreeGrafter"/>
</dbReference>
<organism evidence="3 4">
    <name type="scientific">Devosia pacifica</name>
    <dbReference type="NCBI Taxonomy" id="1335967"/>
    <lineage>
        <taxon>Bacteria</taxon>
        <taxon>Pseudomonadati</taxon>
        <taxon>Pseudomonadota</taxon>
        <taxon>Alphaproteobacteria</taxon>
        <taxon>Hyphomicrobiales</taxon>
        <taxon>Devosiaceae</taxon>
        <taxon>Devosia</taxon>
    </lineage>
</organism>
<keyword evidence="4" id="KW-1185">Reference proteome</keyword>
<dbReference type="EMBL" id="BMZE01000004">
    <property type="protein sequence ID" value="GHA35346.1"/>
    <property type="molecule type" value="Genomic_DNA"/>
</dbReference>
<proteinExistence type="inferred from homology"/>
<evidence type="ECO:0000313" key="3">
    <source>
        <dbReference type="EMBL" id="GHA35346.1"/>
    </source>
</evidence>
<comment type="caution">
    <text evidence="3">The sequence shown here is derived from an EMBL/GenBank/DDBJ whole genome shotgun (WGS) entry which is preliminary data.</text>
</comment>
<dbReference type="InterPro" id="IPR020889">
    <property type="entry name" value="LipoPS_assembly_LptD"/>
</dbReference>
<dbReference type="GO" id="GO:0043165">
    <property type="term" value="P:Gram-negative-bacterium-type cell outer membrane assembly"/>
    <property type="evidence" value="ECO:0007669"/>
    <property type="project" value="UniProtKB-UniRule"/>
</dbReference>
<dbReference type="GO" id="GO:0009279">
    <property type="term" value="C:cell outer membrane"/>
    <property type="evidence" value="ECO:0007669"/>
    <property type="project" value="UniProtKB-SubCell"/>
</dbReference>
<evidence type="ECO:0000313" key="4">
    <source>
        <dbReference type="Proteomes" id="UP000646579"/>
    </source>
</evidence>
<evidence type="ECO:0000259" key="2">
    <source>
        <dbReference type="Pfam" id="PF04453"/>
    </source>
</evidence>
<keyword evidence="1" id="KW-0998">Cell outer membrane</keyword>
<evidence type="ECO:0000256" key="1">
    <source>
        <dbReference type="HAMAP-Rule" id="MF_01411"/>
    </source>
</evidence>
<gene>
    <name evidence="1 3" type="primary">lptD</name>
    <name evidence="3" type="ORF">GCM10007989_34100</name>
</gene>